<dbReference type="Gene3D" id="3.30.379.10">
    <property type="entry name" value="Chitobiase/beta-hexosaminidase domain 2-like"/>
    <property type="match status" value="1"/>
</dbReference>
<organism evidence="2 3">
    <name type="scientific">Gemmatirosa kalamazoonensis</name>
    <dbReference type="NCBI Taxonomy" id="861299"/>
    <lineage>
        <taxon>Bacteria</taxon>
        <taxon>Pseudomonadati</taxon>
        <taxon>Gemmatimonadota</taxon>
        <taxon>Gemmatimonadia</taxon>
        <taxon>Gemmatimonadales</taxon>
        <taxon>Gemmatimonadaceae</taxon>
        <taxon>Gemmatirosa</taxon>
    </lineage>
</organism>
<dbReference type="GO" id="GO:0016787">
    <property type="term" value="F:hydrolase activity"/>
    <property type="evidence" value="ECO:0007669"/>
    <property type="project" value="UniProtKB-KW"/>
</dbReference>
<sequence>MPFSGQDDPDGQDVNNDRLGVVVHILSILFILSTLPSQEALAQRPVPIAGRAIVVSDTAAPVRLAASELSTYLSRMTGGAHPVVRDARGPVIALRRLPNDSAVAGDAYAIRVRRDSIILASATPRGVLFAAYDLLERLGCAWLAPELAFYHGAAEVVPRVERLAYAGPADVVVRPAFTRRALEVEEGLSHDSESLAAIARWMPKARLNTLVVPLDYGGSGRVRWDAWRAALTPELVRRGVTIEVGGHGWQNFLSPTDDALFAAHPEWFGKDAACRPSRDPSVVFDTRNADAVRHVVDAVVAYLDARPEIDVFDFWPPDGAKWAECAAERTALGTPADRQAALANAVQAALAGRGSRVRLEVIAYASAKEPPTGVMLDPRILVDFCPIGQNFDVQIDDPRGANNRQYVEALGRWRAAFAGDVAIYSYYRKYAWMSLPVILPHYLQHDLRWYAGQSLRGITTYAEPGDWATYEPNHWMLAHLAWDPTLAADSLLKRYVAARYGAAGPAALNAIVALEGTVRVAGTVPYSAPPTRERVNDARSRLAAAESALGTARGDTAAIARLRLMLDYARRDLDVQAARVAGDSAAARAAVERVADLYLANGGRGVFLHTGRSDRARVLRHYGTRE</sequence>
<dbReference type="HOGENOM" id="CLU_436637_0_0_0"/>
<dbReference type="InterPro" id="IPR032287">
    <property type="entry name" value="DUF4838"/>
</dbReference>
<dbReference type="Proteomes" id="UP000019151">
    <property type="component" value="Plasmid 1"/>
</dbReference>
<gene>
    <name evidence="2" type="ORF">J421_5441</name>
</gene>
<keyword evidence="2" id="KW-0614">Plasmid</keyword>
<dbReference type="Pfam" id="PF16126">
    <property type="entry name" value="DUF4838"/>
    <property type="match status" value="1"/>
</dbReference>
<protein>
    <recommendedName>
        <fullName evidence="4">DUF4838 domain-containing protein</fullName>
    </recommendedName>
</protein>
<name>W0RQH3_9BACT</name>
<keyword evidence="1" id="KW-0378">Hydrolase</keyword>
<evidence type="ECO:0000313" key="2">
    <source>
        <dbReference type="EMBL" id="AHG92976.1"/>
    </source>
</evidence>
<dbReference type="AlphaFoldDB" id="W0RQH3"/>
<dbReference type="EMBL" id="CP007129">
    <property type="protein sequence ID" value="AHG92976.1"/>
    <property type="molecule type" value="Genomic_DNA"/>
</dbReference>
<keyword evidence="3" id="KW-1185">Reference proteome</keyword>
<dbReference type="PANTHER" id="PTHR47406:SF2">
    <property type="entry name" value="ALPHA GLUCURONIDASE N-TERMINAL DOMAIN-CONTAINING PROTEIN"/>
    <property type="match status" value="1"/>
</dbReference>
<dbReference type="SUPFAM" id="SSF55545">
    <property type="entry name" value="beta-N-acetylhexosaminidase-like domain"/>
    <property type="match status" value="1"/>
</dbReference>
<dbReference type="PANTHER" id="PTHR47406">
    <property type="entry name" value="COAGULATION FACTOR 5/8 TYPE, C-TERMINAL"/>
    <property type="match status" value="1"/>
</dbReference>
<evidence type="ECO:0008006" key="4">
    <source>
        <dbReference type="Google" id="ProtNLM"/>
    </source>
</evidence>
<geneLocation type="plasmid" evidence="2 3">
    <name>1</name>
</geneLocation>
<dbReference type="KEGG" id="gba:J421_5441"/>
<evidence type="ECO:0000256" key="1">
    <source>
        <dbReference type="ARBA" id="ARBA00022801"/>
    </source>
</evidence>
<proteinExistence type="predicted"/>
<dbReference type="InParanoid" id="W0RQH3"/>
<dbReference type="InterPro" id="IPR029018">
    <property type="entry name" value="Hex-like_dom2"/>
</dbReference>
<evidence type="ECO:0000313" key="3">
    <source>
        <dbReference type="Proteomes" id="UP000019151"/>
    </source>
</evidence>
<accession>W0RQH3</accession>
<reference evidence="2 3" key="1">
    <citation type="journal article" date="2014" name="Genome Announc.">
        <title>Genome Sequence and Methylome of Soil Bacterium Gemmatirosa kalamazoonensis KBS708T, a Member of the Rarely Cultivated Gemmatimonadetes Phylum.</title>
        <authorList>
            <person name="Debruyn J.M."/>
            <person name="Radosevich M."/>
            <person name="Wommack K.E."/>
            <person name="Polson S.W."/>
            <person name="Hauser L.J."/>
            <person name="Fawaz M.N."/>
            <person name="Korlach J."/>
            <person name="Tsai Y.C."/>
        </authorList>
    </citation>
    <scope>NUCLEOTIDE SEQUENCE [LARGE SCALE GENOMIC DNA]</scope>
    <source>
        <strain evidence="2 3">KBS708</strain>
        <plasmid evidence="3">Plasmid 1</plasmid>
    </source>
</reference>
<dbReference type="GO" id="GO:0005975">
    <property type="term" value="P:carbohydrate metabolic process"/>
    <property type="evidence" value="ECO:0007669"/>
    <property type="project" value="UniProtKB-ARBA"/>
</dbReference>